<dbReference type="Proteomes" id="UP000050413">
    <property type="component" value="Unassembled WGS sequence"/>
</dbReference>
<evidence type="ECO:0008006" key="5">
    <source>
        <dbReference type="Google" id="ProtNLM"/>
    </source>
</evidence>
<gene>
    <name evidence="1" type="ORF">Ga0058931_0263</name>
    <name evidence="2" type="ORF">HLUCCA05_08375</name>
</gene>
<organism evidence="2 3">
    <name type="scientific">Roseibaca calidilacus</name>
    <dbReference type="NCBI Taxonomy" id="1666912"/>
    <lineage>
        <taxon>Bacteria</taxon>
        <taxon>Pseudomonadati</taxon>
        <taxon>Pseudomonadota</taxon>
        <taxon>Alphaproteobacteria</taxon>
        <taxon>Rhodobacterales</taxon>
        <taxon>Paracoccaceae</taxon>
        <taxon>Roseinatronobacter</taxon>
    </lineage>
</organism>
<protein>
    <recommendedName>
        <fullName evidence="5">CdiI immunity protein domain-containing protein</fullName>
    </recommendedName>
</protein>
<name>A0A0P7YPT4_9RHOB</name>
<reference evidence="1 4" key="2">
    <citation type="submission" date="2016-01" db="EMBL/GenBank/DDBJ databases">
        <authorList>
            <person name="Varghese N."/>
        </authorList>
    </citation>
    <scope>NUCLEOTIDE SEQUENCE [LARGE SCALE GENOMIC DNA]</scope>
    <source>
        <strain evidence="1 4">HL-91</strain>
    </source>
</reference>
<evidence type="ECO:0000313" key="3">
    <source>
        <dbReference type="Proteomes" id="UP000050413"/>
    </source>
</evidence>
<accession>A0A0P7YPT4</accession>
<keyword evidence="4" id="KW-1185">Reference proteome</keyword>
<reference evidence="2 3" key="1">
    <citation type="submission" date="2015-09" db="EMBL/GenBank/DDBJ databases">
        <title>Identification and resolution of microdiversity through metagenomic sequencing of parallel consortia.</title>
        <authorList>
            <person name="Nelson W.C."/>
            <person name="Romine M.F."/>
            <person name="Lindemann S.R."/>
        </authorList>
    </citation>
    <scope>NUCLEOTIDE SEQUENCE [LARGE SCALE GENOMIC DNA]</scope>
    <source>
        <strain evidence="2">HL-91</strain>
    </source>
</reference>
<comment type="caution">
    <text evidence="2">The sequence shown here is derived from an EMBL/GenBank/DDBJ whole genome shotgun (WGS) entry which is preliminary data.</text>
</comment>
<dbReference type="Proteomes" id="UP000182045">
    <property type="component" value="Unassembled WGS sequence"/>
</dbReference>
<dbReference type="AlphaFoldDB" id="A0A0P7YPT4"/>
<dbReference type="EMBL" id="LJSG01000012">
    <property type="protein sequence ID" value="KPP92286.1"/>
    <property type="molecule type" value="Genomic_DNA"/>
</dbReference>
<dbReference type="OrthoDB" id="7857870at2"/>
<evidence type="ECO:0000313" key="1">
    <source>
        <dbReference type="EMBL" id="CUX79580.1"/>
    </source>
</evidence>
<dbReference type="RefSeq" id="WP_072244363.1">
    <property type="nucleotide sequence ID" value="NZ_FBYC01000001.1"/>
</dbReference>
<sequence length="101" mass="12021">MKPPQAFRDFTLQFHQDMDLVHPNWGADSPTARHDIYTSFRRRYGDEAVRELNVFLDKLMSSEHVDLEELWFKESKADWVISSEGIRRLFKDFQAWASSIK</sequence>
<evidence type="ECO:0000313" key="2">
    <source>
        <dbReference type="EMBL" id="KPP92286.1"/>
    </source>
</evidence>
<dbReference type="EMBL" id="FBYC01000001">
    <property type="protein sequence ID" value="CUX79580.1"/>
    <property type="molecule type" value="Genomic_DNA"/>
</dbReference>
<evidence type="ECO:0000313" key="4">
    <source>
        <dbReference type="Proteomes" id="UP000182045"/>
    </source>
</evidence>
<proteinExistence type="predicted"/>